<evidence type="ECO:0000313" key="2">
    <source>
        <dbReference type="EMBL" id="TQD92959.1"/>
    </source>
</evidence>
<sequence length="342" mass="40093">MRKEAGGSRKRKAAREINMDMEEADRCSSCSSNSYMPDTRQQQPLLKRMKRTPSRNMEDLWKAAFPVGTAWDDQLESVYNHEHSQSRPWDFSNLEQAFEDGGKFCPEIIGEKNKVYLFGTTEEARDSDDRVVLIPLVLAIVSPSPPSHDLGFFKSKAPGDGGDEDFIRIPMKKMKMDWLPYIPLDKRNTQVHEIAMKKSPPNIFVLGCTQRRAALKRINEDRFMKFQYSVPCLDYDHKAVKEEQEEENRSGYETKLNWLKEFLLEQVIQEDEFLAAEKKEPLVRYVREQLLEARREAKNRQRIARDKKIYKFYPLQTPDSPRLTVQRSPYISFYRLDAHEVL</sequence>
<gene>
    <name evidence="2" type="ORF">C1H46_021439</name>
</gene>
<keyword evidence="3" id="KW-1185">Reference proteome</keyword>
<dbReference type="InterPro" id="IPR039313">
    <property type="entry name" value="HIT4"/>
</dbReference>
<dbReference type="PANTHER" id="PTHR33704">
    <property type="entry name" value="PROTEIN HEAT INTOLERANT 4-RELATED"/>
    <property type="match status" value="1"/>
</dbReference>
<dbReference type="GO" id="GO:1900034">
    <property type="term" value="P:regulation of cellular response to heat"/>
    <property type="evidence" value="ECO:0007669"/>
    <property type="project" value="InterPro"/>
</dbReference>
<feature type="compositionally biased region" description="Polar residues" evidence="1">
    <location>
        <begin position="28"/>
        <end position="44"/>
    </location>
</feature>
<organism evidence="2 3">
    <name type="scientific">Malus baccata</name>
    <name type="common">Siberian crab apple</name>
    <name type="synonym">Pyrus baccata</name>
    <dbReference type="NCBI Taxonomy" id="106549"/>
    <lineage>
        <taxon>Eukaryota</taxon>
        <taxon>Viridiplantae</taxon>
        <taxon>Streptophyta</taxon>
        <taxon>Embryophyta</taxon>
        <taxon>Tracheophyta</taxon>
        <taxon>Spermatophyta</taxon>
        <taxon>Magnoliopsida</taxon>
        <taxon>eudicotyledons</taxon>
        <taxon>Gunneridae</taxon>
        <taxon>Pentapetalae</taxon>
        <taxon>rosids</taxon>
        <taxon>fabids</taxon>
        <taxon>Rosales</taxon>
        <taxon>Rosaceae</taxon>
        <taxon>Amygdaloideae</taxon>
        <taxon>Maleae</taxon>
        <taxon>Malus</taxon>
    </lineage>
</organism>
<protein>
    <submittedName>
        <fullName evidence="2">Uncharacterized protein</fullName>
    </submittedName>
</protein>
<dbReference type="PANTHER" id="PTHR33704:SF1">
    <property type="entry name" value="PROTEIN HEAT INTOLERANT 4-RELATED"/>
    <property type="match status" value="1"/>
</dbReference>
<dbReference type="AlphaFoldDB" id="A0A540M347"/>
<evidence type="ECO:0000256" key="1">
    <source>
        <dbReference type="SAM" id="MobiDB-lite"/>
    </source>
</evidence>
<accession>A0A540M347</accession>
<dbReference type="Proteomes" id="UP000315295">
    <property type="component" value="Unassembled WGS sequence"/>
</dbReference>
<dbReference type="EMBL" id="VIEB01000380">
    <property type="protein sequence ID" value="TQD92959.1"/>
    <property type="molecule type" value="Genomic_DNA"/>
</dbReference>
<proteinExistence type="predicted"/>
<reference evidence="2 3" key="1">
    <citation type="journal article" date="2019" name="G3 (Bethesda)">
        <title>Sequencing of a Wild Apple (Malus baccata) Genome Unravels the Differences Between Cultivated and Wild Apple Species Regarding Disease Resistance and Cold Tolerance.</title>
        <authorList>
            <person name="Chen X."/>
        </authorList>
    </citation>
    <scope>NUCLEOTIDE SEQUENCE [LARGE SCALE GENOMIC DNA]</scope>
    <source>
        <strain evidence="3">cv. Shandingzi</strain>
        <tissue evidence="2">Leaves</tissue>
    </source>
</reference>
<name>A0A540M347_MALBA</name>
<feature type="region of interest" description="Disordered" evidence="1">
    <location>
        <begin position="1"/>
        <end position="44"/>
    </location>
</feature>
<comment type="caution">
    <text evidence="2">The sequence shown here is derived from an EMBL/GenBank/DDBJ whole genome shotgun (WGS) entry which is preliminary data.</text>
</comment>
<evidence type="ECO:0000313" key="3">
    <source>
        <dbReference type="Proteomes" id="UP000315295"/>
    </source>
</evidence>